<protein>
    <submittedName>
        <fullName evidence="1">Plasmid and phage replicative helicase</fullName>
    </submittedName>
</protein>
<keyword evidence="1" id="KW-0347">Helicase</keyword>
<dbReference type="SUPFAM" id="SSF52540">
    <property type="entry name" value="P-loop containing nucleoside triphosphate hydrolases"/>
    <property type="match status" value="1"/>
</dbReference>
<name>A0A1M7TLL1_9BRAD</name>
<gene>
    <name evidence="1" type="ORF">SAMN05444170_2064</name>
</gene>
<dbReference type="Gene3D" id="3.40.50.300">
    <property type="entry name" value="P-loop containing nucleotide triphosphate hydrolases"/>
    <property type="match status" value="1"/>
</dbReference>
<dbReference type="RefSeq" id="WP_072817782.1">
    <property type="nucleotide sequence ID" value="NZ_LT670849.1"/>
</dbReference>
<keyword evidence="1" id="KW-0378">Hydrolase</keyword>
<dbReference type="InterPro" id="IPR027417">
    <property type="entry name" value="P-loop_NTPase"/>
</dbReference>
<reference evidence="2" key="1">
    <citation type="submission" date="2016-11" db="EMBL/GenBank/DDBJ databases">
        <authorList>
            <person name="Varghese N."/>
            <person name="Submissions S."/>
        </authorList>
    </citation>
    <scope>NUCLEOTIDE SEQUENCE [LARGE SCALE GENOMIC DNA]</scope>
    <source>
        <strain evidence="2">GAS401</strain>
    </source>
</reference>
<evidence type="ECO:0000313" key="1">
    <source>
        <dbReference type="EMBL" id="SHN71595.1"/>
    </source>
</evidence>
<dbReference type="EMBL" id="LT670849">
    <property type="protein sequence ID" value="SHN71595.1"/>
    <property type="molecule type" value="Genomic_DNA"/>
</dbReference>
<proteinExistence type="predicted"/>
<dbReference type="AlphaFoldDB" id="A0A1M7TLL1"/>
<keyword evidence="1" id="KW-0547">Nucleotide-binding</keyword>
<keyword evidence="1" id="KW-0067">ATP-binding</keyword>
<dbReference type="GO" id="GO:0004386">
    <property type="term" value="F:helicase activity"/>
    <property type="evidence" value="ECO:0007669"/>
    <property type="project" value="UniProtKB-KW"/>
</dbReference>
<dbReference type="OrthoDB" id="1496333at2"/>
<keyword evidence="2" id="KW-1185">Reference proteome</keyword>
<evidence type="ECO:0000313" key="2">
    <source>
        <dbReference type="Proteomes" id="UP000184096"/>
    </source>
</evidence>
<accession>A0A1M7TLL1</accession>
<dbReference type="Pfam" id="PF13481">
    <property type="entry name" value="AAA_25"/>
    <property type="match status" value="1"/>
</dbReference>
<organism evidence="1 2">
    <name type="scientific">Bradyrhizobium erythrophlei</name>
    <dbReference type="NCBI Taxonomy" id="1437360"/>
    <lineage>
        <taxon>Bacteria</taxon>
        <taxon>Pseudomonadati</taxon>
        <taxon>Pseudomonadota</taxon>
        <taxon>Alphaproteobacteria</taxon>
        <taxon>Hyphomicrobiales</taxon>
        <taxon>Nitrobacteraceae</taxon>
        <taxon>Bradyrhizobium</taxon>
    </lineage>
</organism>
<dbReference type="Proteomes" id="UP000184096">
    <property type="component" value="Chromosome I"/>
</dbReference>
<sequence length="494" mass="54376">MAALPVKVSSIASAEVRPRRNTDAEIALRKVLSDWKGDFVNDACHAATQIGSFHSGGWLGHKAKEIVLEEFDLRKVDDIHWSTVHAAFKNGCDAVITPAQLRARYLPVAANDNEFFEPTVFEWEDPASIPVRDWIYGRHLIRRHVSATIASGAVGKTSLKIVEALALATGRPLLGQDVPKPSRVWLFNLEDDKVELRRRVSAAMIHYNIKPEDIGDRLHIDGEKSLVITKTTRTGTIINVPVVDAAIEAVEALEIDVLFVDPFISSHDAPESDSGAMDLVMKSGWVRVAREGNCAVELCHHTTKADTSSGMATAMSGRGSGAVVFACRSVMVLNPMTHEEAKAAALQSPSGYFSAKDDKQNLTLKTGSRDWYKMESVSLGNGGTGNLSGLRSDNIGVVTRWQWPTQASFVEGVTSQQLLSIQDRLKAGAYRKDPQAKAWAGYVVGEVLGLGSTKEVMTGHDKQRVRRMLDTWLKDKQLEVYEQKVNREFKEFIA</sequence>